<dbReference type="InterPro" id="IPR001394">
    <property type="entry name" value="Peptidase_C19_UCH"/>
</dbReference>
<dbReference type="Gene3D" id="3.90.70.10">
    <property type="entry name" value="Cysteine proteinases"/>
    <property type="match status" value="1"/>
</dbReference>
<dbReference type="GO" id="GO:0005634">
    <property type="term" value="C:nucleus"/>
    <property type="evidence" value="ECO:0007669"/>
    <property type="project" value="TreeGrafter"/>
</dbReference>
<dbReference type="EMBL" id="MLAK01001271">
    <property type="protein sequence ID" value="OHS95007.1"/>
    <property type="molecule type" value="Genomic_DNA"/>
</dbReference>
<accession>A0A1J4J9W1</accession>
<evidence type="ECO:0000259" key="1">
    <source>
        <dbReference type="PROSITE" id="PS50235"/>
    </source>
</evidence>
<dbReference type="AlphaFoldDB" id="A0A1J4J9W1"/>
<keyword evidence="3" id="KW-1185">Reference proteome</keyword>
<dbReference type="InterPro" id="IPR050164">
    <property type="entry name" value="Peptidase_C19"/>
</dbReference>
<dbReference type="VEuPathDB" id="TrichDB:TRFO_10700"/>
<proteinExistence type="predicted"/>
<organism evidence="2 3">
    <name type="scientific">Tritrichomonas foetus</name>
    <dbReference type="NCBI Taxonomy" id="1144522"/>
    <lineage>
        <taxon>Eukaryota</taxon>
        <taxon>Metamonada</taxon>
        <taxon>Parabasalia</taxon>
        <taxon>Tritrichomonadida</taxon>
        <taxon>Tritrichomonadidae</taxon>
        <taxon>Tritrichomonas</taxon>
    </lineage>
</organism>
<dbReference type="InterPro" id="IPR038765">
    <property type="entry name" value="Papain-like_cys_pep_sf"/>
</dbReference>
<sequence length="331" mass="38110">MGCAESNPLNLNTLPEGVSTIRLPNHFSCCFINSVTQCLLNLDEVQKFLLKFGNIVIEHKLDEIFTATTLGCLAKMYLYISDSKLADCRVDNMNYLQSIYSQYKDFTPDKESDAHEFLLYTFTSFDETVDQVNNIIGKPVISLFTSLFEVDVTNFVQCGCGKSITNLDQYNAISIPAEYQSISTCINHFLKPNRGLANYLVCHKELKFSNCRQITLLPKIFVLHFMRFTIKNNRYIKNDRCIPILETISLRTTETENTYTLQSMVIHLGRSINTGHYVTVYRSNNFWLLADDARTRVLPQEEVDELFSFGTIRSDYDSPAIYMMFYAKEEK</sequence>
<dbReference type="PROSITE" id="PS50235">
    <property type="entry name" value="USP_3"/>
    <property type="match status" value="1"/>
</dbReference>
<dbReference type="GO" id="GO:0005829">
    <property type="term" value="C:cytosol"/>
    <property type="evidence" value="ECO:0007669"/>
    <property type="project" value="TreeGrafter"/>
</dbReference>
<dbReference type="OrthoDB" id="27652at2759"/>
<name>A0A1J4J9W1_9EUKA</name>
<dbReference type="PANTHER" id="PTHR24006">
    <property type="entry name" value="UBIQUITIN CARBOXYL-TERMINAL HYDROLASE"/>
    <property type="match status" value="1"/>
</dbReference>
<comment type="caution">
    <text evidence="2">The sequence shown here is derived from an EMBL/GenBank/DDBJ whole genome shotgun (WGS) entry which is preliminary data.</text>
</comment>
<feature type="domain" description="USP" evidence="1">
    <location>
        <begin position="21"/>
        <end position="329"/>
    </location>
</feature>
<dbReference type="RefSeq" id="XP_068348144.1">
    <property type="nucleotide sequence ID" value="XM_068495615.1"/>
</dbReference>
<dbReference type="GeneID" id="94830319"/>
<dbReference type="SUPFAM" id="SSF54001">
    <property type="entry name" value="Cysteine proteinases"/>
    <property type="match status" value="1"/>
</dbReference>
<dbReference type="Pfam" id="PF00443">
    <property type="entry name" value="UCH"/>
    <property type="match status" value="1"/>
</dbReference>
<protein>
    <recommendedName>
        <fullName evidence="1">USP domain-containing protein</fullName>
    </recommendedName>
</protein>
<dbReference type="InterPro" id="IPR018200">
    <property type="entry name" value="USP_CS"/>
</dbReference>
<dbReference type="InterPro" id="IPR028889">
    <property type="entry name" value="USP"/>
</dbReference>
<dbReference type="CDD" id="cd02257">
    <property type="entry name" value="Peptidase_C19"/>
    <property type="match status" value="1"/>
</dbReference>
<evidence type="ECO:0000313" key="2">
    <source>
        <dbReference type="EMBL" id="OHS95007.1"/>
    </source>
</evidence>
<gene>
    <name evidence="2" type="ORF">TRFO_10700</name>
</gene>
<dbReference type="Proteomes" id="UP000179807">
    <property type="component" value="Unassembled WGS sequence"/>
</dbReference>
<dbReference type="PROSITE" id="PS00973">
    <property type="entry name" value="USP_2"/>
    <property type="match status" value="1"/>
</dbReference>
<evidence type="ECO:0000313" key="3">
    <source>
        <dbReference type="Proteomes" id="UP000179807"/>
    </source>
</evidence>
<dbReference type="GO" id="GO:0016579">
    <property type="term" value="P:protein deubiquitination"/>
    <property type="evidence" value="ECO:0007669"/>
    <property type="project" value="InterPro"/>
</dbReference>
<dbReference type="GO" id="GO:0004843">
    <property type="term" value="F:cysteine-type deubiquitinase activity"/>
    <property type="evidence" value="ECO:0007669"/>
    <property type="project" value="InterPro"/>
</dbReference>
<reference evidence="2" key="1">
    <citation type="submission" date="2016-10" db="EMBL/GenBank/DDBJ databases">
        <authorList>
            <person name="Benchimol M."/>
            <person name="Almeida L.G."/>
            <person name="Vasconcelos A.T."/>
            <person name="Perreira-Neves A."/>
            <person name="Rosa I.A."/>
            <person name="Tasca T."/>
            <person name="Bogo M.R."/>
            <person name="de Souza W."/>
        </authorList>
    </citation>
    <scope>NUCLEOTIDE SEQUENCE [LARGE SCALE GENOMIC DNA]</scope>
    <source>
        <strain evidence="2">K</strain>
    </source>
</reference>